<feature type="chain" id="PRO_5039937126" evidence="1">
    <location>
        <begin position="31"/>
        <end position="261"/>
    </location>
</feature>
<name>A0A9J7N0E7_BRAFL</name>
<dbReference type="RefSeq" id="XP_035685474.1">
    <property type="nucleotide sequence ID" value="XM_035829581.1"/>
</dbReference>
<evidence type="ECO:0000313" key="3">
    <source>
        <dbReference type="RefSeq" id="XP_035685474.1"/>
    </source>
</evidence>
<keyword evidence="2" id="KW-1185">Reference proteome</keyword>
<dbReference type="AlphaFoldDB" id="A0A9J7N0E7"/>
<reference evidence="3" key="2">
    <citation type="submission" date="2025-08" db="UniProtKB">
        <authorList>
            <consortium name="RefSeq"/>
        </authorList>
    </citation>
    <scope>IDENTIFICATION</scope>
    <source>
        <strain evidence="3">S238N-H82</strain>
        <tissue evidence="3">Testes</tissue>
    </source>
</reference>
<dbReference type="Proteomes" id="UP000001554">
    <property type="component" value="Chromosome 8"/>
</dbReference>
<gene>
    <name evidence="3" type="primary">LOC118422069</name>
</gene>
<sequence>MMYFEIAVSLLLLWILYRFINLCRVQMATGGFSKITDRRSLKSTSSCVPTSTSKKCVTEDWSSVRRSCGLNNDTVKERKGCKSPVLASTEDDLTSVGHCRRRLLHNSLEDPRNTAKLTARYVNEKLAAELLQAFPKDIYTVEDHCLEEEGGSEVLEAVTVSTTDNLQDQVLICCKPYIVALKTGTMDFDKTGDQLFDFVGEAMEMMDAGNYKGALLLLPEQTFLPRYLAEKLQQKGDIFTLRHTDGFVRDVVKYMKKVSNS</sequence>
<proteinExistence type="predicted"/>
<evidence type="ECO:0000256" key="1">
    <source>
        <dbReference type="SAM" id="SignalP"/>
    </source>
</evidence>
<dbReference type="GeneID" id="118422069"/>
<feature type="signal peptide" evidence="1">
    <location>
        <begin position="1"/>
        <end position="30"/>
    </location>
</feature>
<organism evidence="2 3">
    <name type="scientific">Branchiostoma floridae</name>
    <name type="common">Florida lancelet</name>
    <name type="synonym">Amphioxus</name>
    <dbReference type="NCBI Taxonomy" id="7739"/>
    <lineage>
        <taxon>Eukaryota</taxon>
        <taxon>Metazoa</taxon>
        <taxon>Chordata</taxon>
        <taxon>Cephalochordata</taxon>
        <taxon>Leptocardii</taxon>
        <taxon>Amphioxiformes</taxon>
        <taxon>Branchiostomatidae</taxon>
        <taxon>Branchiostoma</taxon>
    </lineage>
</organism>
<reference evidence="2" key="1">
    <citation type="journal article" date="2020" name="Nat. Ecol. Evol.">
        <title>Deeply conserved synteny resolves early events in vertebrate evolution.</title>
        <authorList>
            <person name="Simakov O."/>
            <person name="Marletaz F."/>
            <person name="Yue J.X."/>
            <person name="O'Connell B."/>
            <person name="Jenkins J."/>
            <person name="Brandt A."/>
            <person name="Calef R."/>
            <person name="Tung C.H."/>
            <person name="Huang T.K."/>
            <person name="Schmutz J."/>
            <person name="Satoh N."/>
            <person name="Yu J.K."/>
            <person name="Putnam N.H."/>
            <person name="Green R.E."/>
            <person name="Rokhsar D.S."/>
        </authorList>
    </citation>
    <scope>NUCLEOTIDE SEQUENCE [LARGE SCALE GENOMIC DNA]</scope>
    <source>
        <strain evidence="2">S238N-H82</strain>
    </source>
</reference>
<keyword evidence="1" id="KW-0732">Signal</keyword>
<accession>A0A9J7N0E7</accession>
<dbReference type="KEGG" id="bfo:118422069"/>
<protein>
    <submittedName>
        <fullName evidence="3">Uncharacterized protein LOC118422069</fullName>
    </submittedName>
</protein>
<evidence type="ECO:0000313" key="2">
    <source>
        <dbReference type="Proteomes" id="UP000001554"/>
    </source>
</evidence>